<organism evidence="1 2">
    <name type="scientific">Maribacter aquimaris</name>
    <dbReference type="NCBI Taxonomy" id="2737171"/>
    <lineage>
        <taxon>Bacteria</taxon>
        <taxon>Pseudomonadati</taxon>
        <taxon>Bacteroidota</taxon>
        <taxon>Flavobacteriia</taxon>
        <taxon>Flavobacteriales</taxon>
        <taxon>Flavobacteriaceae</taxon>
        <taxon>Maribacter</taxon>
    </lineage>
</organism>
<protein>
    <submittedName>
        <fullName evidence="1">Uncharacterized protein</fullName>
    </submittedName>
</protein>
<sequence>MGYCLLIHGRNRSGVGEVNTIYMGSRTISGYLDIYANNRVNLNRKYSVFLTPLNGILKKERPIFDFVLNQVVSALGGGSRP</sequence>
<evidence type="ECO:0000313" key="2">
    <source>
        <dbReference type="Proteomes" id="UP001166021"/>
    </source>
</evidence>
<dbReference type="RefSeq" id="WP_188243821.1">
    <property type="nucleotide sequence ID" value="NZ_JABTCF010000006.1"/>
</dbReference>
<keyword evidence="2" id="KW-1185">Reference proteome</keyword>
<proteinExistence type="predicted"/>
<dbReference type="Proteomes" id="UP001166021">
    <property type="component" value="Unassembled WGS sequence"/>
</dbReference>
<dbReference type="EMBL" id="JABTCF010000006">
    <property type="protein sequence ID" value="MBD0778336.1"/>
    <property type="molecule type" value="Genomic_DNA"/>
</dbReference>
<reference evidence="1" key="1">
    <citation type="submission" date="2020-05" db="EMBL/GenBank/DDBJ databases">
        <title>The draft genome sequence of Maribacter sp. ANRC-HE7.</title>
        <authorList>
            <person name="Mu L."/>
        </authorList>
    </citation>
    <scope>NUCLEOTIDE SEQUENCE</scope>
    <source>
        <strain evidence="1">ANRC-HE7</strain>
    </source>
</reference>
<name>A0ABR7V3V0_9FLAO</name>
<comment type="caution">
    <text evidence="1">The sequence shown here is derived from an EMBL/GenBank/DDBJ whole genome shotgun (WGS) entry which is preliminary data.</text>
</comment>
<evidence type="ECO:0000313" key="1">
    <source>
        <dbReference type="EMBL" id="MBD0778336.1"/>
    </source>
</evidence>
<gene>
    <name evidence="1" type="ORF">HPE56_11070</name>
</gene>
<accession>A0ABR7V3V0</accession>